<keyword evidence="2" id="KW-1185">Reference proteome</keyword>
<evidence type="ECO:0000313" key="1">
    <source>
        <dbReference type="EMBL" id="MCG6504146.1"/>
    </source>
</evidence>
<dbReference type="Proteomes" id="UP001298424">
    <property type="component" value="Unassembled WGS sequence"/>
</dbReference>
<reference evidence="1 2" key="1">
    <citation type="submission" date="2022-02" db="EMBL/GenBank/DDBJ databases">
        <title>Genome sequence data of Kingella unionensis sp. nov. strain CICC 24913 (CCUG 75125).</title>
        <authorList>
            <person name="Xiao M."/>
        </authorList>
    </citation>
    <scope>NUCLEOTIDE SEQUENCE [LARGE SCALE GENOMIC DNA]</scope>
    <source>
        <strain evidence="1 2">CICC 24913</strain>
    </source>
</reference>
<proteinExistence type="predicted"/>
<sequence>MSRALRRHHLSRLKNKRRHDYCFTGVSIGQHIATPARCSCWMCGNPRRFYGNGHVALTVQQLRQTVAEQNEEAIFQAA</sequence>
<dbReference type="EMBL" id="JAKOOW010000024">
    <property type="protein sequence ID" value="MCG6504146.1"/>
    <property type="molecule type" value="Genomic_DNA"/>
</dbReference>
<name>A0ABS9NPV6_9NEIS</name>
<organism evidence="1 2">
    <name type="scientific">Kingella pumchi</name>
    <dbReference type="NCBI Taxonomy" id="2779506"/>
    <lineage>
        <taxon>Bacteria</taxon>
        <taxon>Pseudomonadati</taxon>
        <taxon>Pseudomonadota</taxon>
        <taxon>Betaproteobacteria</taxon>
        <taxon>Neisseriales</taxon>
        <taxon>Neisseriaceae</taxon>
        <taxon>Kingella</taxon>
    </lineage>
</organism>
<accession>A0ABS9NPV6</accession>
<comment type="caution">
    <text evidence="1">The sequence shown here is derived from an EMBL/GenBank/DDBJ whole genome shotgun (WGS) entry which is preliminary data.</text>
</comment>
<evidence type="ECO:0000313" key="2">
    <source>
        <dbReference type="Proteomes" id="UP001298424"/>
    </source>
</evidence>
<gene>
    <name evidence="1" type="ORF">MB824_06525</name>
</gene>
<dbReference type="RefSeq" id="WP_238747148.1">
    <property type="nucleotide sequence ID" value="NZ_JAKOOW010000024.1"/>
</dbReference>
<protein>
    <submittedName>
        <fullName evidence="1">Uncharacterized protein</fullName>
    </submittedName>
</protein>